<dbReference type="AlphaFoldDB" id="E9SBC3"/>
<comment type="caution">
    <text evidence="2">The sequence shown here is derived from an EMBL/GenBank/DDBJ whole genome shotgun (WGS) entry which is preliminary data.</text>
</comment>
<keyword evidence="3" id="KW-1185">Reference proteome</keyword>
<dbReference type="RefSeq" id="WP_002848844.1">
    <property type="nucleotide sequence ID" value="NZ_ADKM02000066.1"/>
</dbReference>
<feature type="transmembrane region" description="Helical" evidence="1">
    <location>
        <begin position="75"/>
        <end position="93"/>
    </location>
</feature>
<dbReference type="STRING" id="246199.CUS_6596"/>
<gene>
    <name evidence="2" type="ORF">CUS_6596</name>
</gene>
<organism evidence="2 3">
    <name type="scientific">Ruminococcus albus 8</name>
    <dbReference type="NCBI Taxonomy" id="246199"/>
    <lineage>
        <taxon>Bacteria</taxon>
        <taxon>Bacillati</taxon>
        <taxon>Bacillota</taxon>
        <taxon>Clostridia</taxon>
        <taxon>Eubacteriales</taxon>
        <taxon>Oscillospiraceae</taxon>
        <taxon>Ruminococcus</taxon>
    </lineage>
</organism>
<evidence type="ECO:0000256" key="1">
    <source>
        <dbReference type="SAM" id="Phobius"/>
    </source>
</evidence>
<feature type="transmembrane region" description="Helical" evidence="1">
    <location>
        <begin position="6"/>
        <end position="23"/>
    </location>
</feature>
<keyword evidence="1" id="KW-1133">Transmembrane helix</keyword>
<keyword evidence="1" id="KW-0472">Membrane</keyword>
<keyword evidence="1" id="KW-0812">Transmembrane</keyword>
<reference evidence="2 3" key="1">
    <citation type="submission" date="2011-02" db="EMBL/GenBank/DDBJ databases">
        <authorList>
            <person name="Nelson K.E."/>
            <person name="Sutton G."/>
            <person name="Torralba M."/>
            <person name="Durkin S."/>
            <person name="Harkins D."/>
            <person name="Montgomery R."/>
            <person name="Ziemer C."/>
            <person name="Klaassens E."/>
            <person name="Ocuiv P."/>
            <person name="Morrison M."/>
        </authorList>
    </citation>
    <scope>NUCLEOTIDE SEQUENCE [LARGE SCALE GENOMIC DNA]</scope>
    <source>
        <strain evidence="2 3">8</strain>
    </source>
</reference>
<evidence type="ECO:0000313" key="2">
    <source>
        <dbReference type="EMBL" id="EGC03465.1"/>
    </source>
</evidence>
<protein>
    <submittedName>
        <fullName evidence="2">Uncharacterized protein</fullName>
    </submittedName>
</protein>
<sequence>MVRNAAIRLVSNTVMFYITLYLFTKTISKAESGGIPFFRSGADYVLTAAILPAAFIFACRALSKKLPVHNKYADAALWAEVFILLPLITYLLTV</sequence>
<feature type="transmembrane region" description="Helical" evidence="1">
    <location>
        <begin position="44"/>
        <end position="63"/>
    </location>
</feature>
<dbReference type="Proteomes" id="UP000004259">
    <property type="component" value="Unassembled WGS sequence"/>
</dbReference>
<dbReference type="OrthoDB" id="1823412at2"/>
<proteinExistence type="predicted"/>
<evidence type="ECO:0000313" key="3">
    <source>
        <dbReference type="Proteomes" id="UP000004259"/>
    </source>
</evidence>
<accession>E9SBC3</accession>
<dbReference type="EMBL" id="ADKM02000066">
    <property type="protein sequence ID" value="EGC03465.1"/>
    <property type="molecule type" value="Genomic_DNA"/>
</dbReference>
<name>E9SBC3_RUMAL</name>